<dbReference type="PANTHER" id="PTHR34039:SF1">
    <property type="entry name" value="UPF0102 PROTEIN YRAN"/>
    <property type="match status" value="1"/>
</dbReference>
<accession>A0A6L5K035</accession>
<dbReference type="GO" id="GO:0003676">
    <property type="term" value="F:nucleic acid binding"/>
    <property type="evidence" value="ECO:0007669"/>
    <property type="project" value="InterPro"/>
</dbReference>
<dbReference type="NCBIfam" id="TIGR00252">
    <property type="entry name" value="YraN family protein"/>
    <property type="match status" value="1"/>
</dbReference>
<name>A0A6L5K035_RHOTE</name>
<dbReference type="EMBL" id="WIXJ01000016">
    <property type="protein sequence ID" value="MQY52716.1"/>
    <property type="molecule type" value="Genomic_DNA"/>
</dbReference>
<dbReference type="CDD" id="cd20736">
    <property type="entry name" value="PoNe_Nuclease"/>
    <property type="match status" value="1"/>
</dbReference>
<evidence type="ECO:0000313" key="4">
    <source>
        <dbReference type="Proteomes" id="UP000480275"/>
    </source>
</evidence>
<dbReference type="InterPro" id="IPR011856">
    <property type="entry name" value="tRNA_endonuc-like_dom_sf"/>
</dbReference>
<dbReference type="HAMAP" id="MF_00048">
    <property type="entry name" value="UPF0102"/>
    <property type="match status" value="1"/>
</dbReference>
<proteinExistence type="inferred from homology"/>
<dbReference type="Pfam" id="PF02021">
    <property type="entry name" value="UPF0102"/>
    <property type="match status" value="1"/>
</dbReference>
<protein>
    <recommendedName>
        <fullName evidence="2">UPF0102 protein GHK24_13150</fullName>
    </recommendedName>
</protein>
<comment type="caution">
    <text evidence="3">The sequence shown here is derived from an EMBL/GenBank/DDBJ whole genome shotgun (WGS) entry which is preliminary data.</text>
</comment>
<dbReference type="SUPFAM" id="SSF52980">
    <property type="entry name" value="Restriction endonuclease-like"/>
    <property type="match status" value="1"/>
</dbReference>
<evidence type="ECO:0000256" key="2">
    <source>
        <dbReference type="HAMAP-Rule" id="MF_00048"/>
    </source>
</evidence>
<dbReference type="NCBIfam" id="NF009154">
    <property type="entry name" value="PRK12497.3-3"/>
    <property type="match status" value="1"/>
</dbReference>
<dbReference type="PANTHER" id="PTHR34039">
    <property type="entry name" value="UPF0102 PROTEIN YRAN"/>
    <property type="match status" value="1"/>
</dbReference>
<dbReference type="InterPro" id="IPR003509">
    <property type="entry name" value="UPF0102_YraN-like"/>
</dbReference>
<gene>
    <name evidence="3" type="ORF">GHK24_13150</name>
</gene>
<dbReference type="InterPro" id="IPR011335">
    <property type="entry name" value="Restrct_endonuc-II-like"/>
</dbReference>
<sequence>MKANDSTQRQQHGQEAEAIAARYLAARGLMVLARNFRCRGGEIDLVCRDARVIVFVEVRLRHSQAYGGAAASIDGRKQARIILAARHWLARHGANDADCRFDCVLLDRLDEAHVDWVRHAFTAD</sequence>
<dbReference type="AlphaFoldDB" id="A0A6L5K035"/>
<dbReference type="NCBIfam" id="NF009150">
    <property type="entry name" value="PRK12497.1-3"/>
    <property type="match status" value="1"/>
</dbReference>
<dbReference type="Proteomes" id="UP000480275">
    <property type="component" value="Unassembled WGS sequence"/>
</dbReference>
<evidence type="ECO:0000256" key="1">
    <source>
        <dbReference type="ARBA" id="ARBA00006738"/>
    </source>
</evidence>
<evidence type="ECO:0000313" key="3">
    <source>
        <dbReference type="EMBL" id="MQY52716.1"/>
    </source>
</evidence>
<comment type="similarity">
    <text evidence="1 2">Belongs to the UPF0102 family.</text>
</comment>
<dbReference type="Gene3D" id="3.40.1350.10">
    <property type="match status" value="1"/>
</dbReference>
<organism evidence="3 4">
    <name type="scientific">Rhodocyclus tenuis</name>
    <name type="common">Rhodospirillum tenue</name>
    <dbReference type="NCBI Taxonomy" id="1066"/>
    <lineage>
        <taxon>Bacteria</taxon>
        <taxon>Pseudomonadati</taxon>
        <taxon>Pseudomonadota</taxon>
        <taxon>Betaproteobacteria</taxon>
        <taxon>Rhodocyclales</taxon>
        <taxon>Rhodocyclaceae</taxon>
        <taxon>Rhodocyclus</taxon>
    </lineage>
</organism>
<reference evidence="3 4" key="1">
    <citation type="submission" date="2019-10" db="EMBL/GenBank/DDBJ databases">
        <title>Whole-genome sequence of the purple nonsulfur photosynthetic bacterium Rhodocyclus tenuis.</title>
        <authorList>
            <person name="Kyndt J.A."/>
            <person name="Meyer T.E."/>
        </authorList>
    </citation>
    <scope>NUCLEOTIDE SEQUENCE [LARGE SCALE GENOMIC DNA]</scope>
    <source>
        <strain evidence="3 4">DSM 110</strain>
    </source>
</reference>